<gene>
    <name evidence="1" type="ORF">CH362_07575</name>
</gene>
<protein>
    <submittedName>
        <fullName evidence="1">Uncharacterized protein</fullName>
    </submittedName>
</protein>
<organism evidence="1 2">
    <name type="scientific">Leptospira saintgironsiae</name>
    <dbReference type="NCBI Taxonomy" id="2023183"/>
    <lineage>
        <taxon>Bacteria</taxon>
        <taxon>Pseudomonadati</taxon>
        <taxon>Spirochaetota</taxon>
        <taxon>Spirochaetia</taxon>
        <taxon>Leptospirales</taxon>
        <taxon>Leptospiraceae</taxon>
        <taxon>Leptospira</taxon>
    </lineage>
</organism>
<dbReference type="Proteomes" id="UP000231926">
    <property type="component" value="Unassembled WGS sequence"/>
</dbReference>
<dbReference type="AlphaFoldDB" id="A0A2M9YF84"/>
<evidence type="ECO:0000313" key="2">
    <source>
        <dbReference type="Proteomes" id="UP000231926"/>
    </source>
</evidence>
<evidence type="ECO:0000313" key="1">
    <source>
        <dbReference type="EMBL" id="PJZ50159.1"/>
    </source>
</evidence>
<name>A0A2M9YF84_9LEPT</name>
<proteinExistence type="predicted"/>
<reference evidence="1 2" key="1">
    <citation type="submission" date="2017-07" db="EMBL/GenBank/DDBJ databases">
        <title>Leptospira spp. isolated from tropical soils.</title>
        <authorList>
            <person name="Thibeaux R."/>
            <person name="Iraola G."/>
            <person name="Ferres I."/>
            <person name="Bierque E."/>
            <person name="Girault D."/>
            <person name="Soupe-Gilbert M.-E."/>
            <person name="Picardeau M."/>
            <person name="Goarant C."/>
        </authorList>
    </citation>
    <scope>NUCLEOTIDE SEQUENCE [LARGE SCALE GENOMIC DNA]</scope>
    <source>
        <strain evidence="1 2">FH4-C-A2</strain>
    </source>
</reference>
<sequence length="482" mass="56138">MFSILKEKKKLFLTLLLIWTLAAIYIYPRRFQILRSFALWLEPPVLNPSLSAKLQSKGDDLLSEKVEYRQVEHYLRTDQLSRACVRAYRIGKEGTGDIFRVPSWMEAKHQGWTIERLSNPSETKFSTGEKPVDPFEYWKEFYQIPLEALDYYKRALNYNPFDGYNSPPTQGSLGKDKPEIAGKSLLEKIRISSFASCRPEEAILAHFQAIQRIEELVFEKLKEAKPPSIPWWKRILNFFSFSCNKEEEENVTEDLPKEIRIWKKITESQSSPIVFSEDYPDTTTLTSNKYKTLLLKTLELLRLRTDESHPSLSPEESVSLFTRVLYFSCSKRVIPAEAKYWGASAIAAIPCEASDTEGAKVFYSNLNRNAQLFYKLGDRDSNYRKKAKDMFEAVYQSSATDLGVRFQAKLMRVRCLLHESNFDQALKELDALDTEVYTVDPNYRNDKSGYEDLIEDKKKLLQYTLRRKGRYEEADDIFDEKN</sequence>
<accession>A0A2M9YF84</accession>
<comment type="caution">
    <text evidence="1">The sequence shown here is derived from an EMBL/GenBank/DDBJ whole genome shotgun (WGS) entry which is preliminary data.</text>
</comment>
<dbReference type="OrthoDB" id="341257at2"/>
<dbReference type="EMBL" id="NPDR01000002">
    <property type="protein sequence ID" value="PJZ50159.1"/>
    <property type="molecule type" value="Genomic_DNA"/>
</dbReference>
<keyword evidence="2" id="KW-1185">Reference proteome</keyword>